<dbReference type="KEGG" id="nmus:H7A79_0505"/>
<sequence length="152" mass="17755">MQCRFIYGRNGRRLMVAEMDDELDNINCTDEDLDCLGEYYRDMTVIFDVDRYIRLHTLLHGITAEDRRSLKVYMDAVIRSQSGSFVHALLGCCLEIYWYGCTDVEAHWFWQDTNIDFNVALIFPPEFYADPAAWFEREIAAKGIQNDEESGV</sequence>
<dbReference type="RefSeq" id="WP_187000241.1">
    <property type="nucleotide sequence ID" value="NZ_CP060414.2"/>
</dbReference>
<keyword evidence="3" id="KW-1185">Reference proteome</keyword>
<proteinExistence type="predicted"/>
<name>A0A7H1MDN3_9NEIS</name>
<reference evidence="3" key="1">
    <citation type="submission" date="2020-09" db="EMBL/GenBank/DDBJ databases">
        <title>Complete Genome Sequence of mouse commensal type strain Neisseria musculi.</title>
        <authorList>
            <person name="Thapa E."/>
            <person name="Aluvathingal J."/>
            <person name="Nadendla S."/>
            <person name="Mehta A."/>
            <person name="Tettelin H."/>
            <person name="Weyand N.J."/>
        </authorList>
    </citation>
    <scope>NUCLEOTIDE SEQUENCE [LARGE SCALE GENOMIC DNA]</scope>
    <source>
        <strain evidence="3">NW831</strain>
    </source>
</reference>
<reference evidence="2" key="2">
    <citation type="submission" date="2024-06" db="EMBL/GenBank/DDBJ databases">
        <title>Complete Genome Sequence of mouse commensal type strain Neisseria musculi.</title>
        <authorList>
            <person name="Thapa E."/>
            <person name="Aluvathingal J."/>
            <person name="Nadendla S."/>
            <person name="Mehta A."/>
            <person name="Tettelin H."/>
            <person name="Weyand N.J."/>
        </authorList>
    </citation>
    <scope>NUCLEOTIDE SEQUENCE</scope>
    <source>
        <strain evidence="2">NW831</strain>
    </source>
</reference>
<accession>A0A7H1MDN3</accession>
<evidence type="ECO:0000313" key="1">
    <source>
        <dbReference type="EMBL" id="QNT59248.1"/>
    </source>
</evidence>
<evidence type="ECO:0000313" key="2">
    <source>
        <dbReference type="EMBL" id="QNT59748.1"/>
    </source>
</evidence>
<gene>
    <name evidence="1" type="ORF">H7A79_0505</name>
    <name evidence="2" type="ORF">H7A79_1991</name>
</gene>
<protein>
    <submittedName>
        <fullName evidence="2">Uncharacterized protein</fullName>
    </submittedName>
</protein>
<dbReference type="Proteomes" id="UP000516412">
    <property type="component" value="Chromosome"/>
</dbReference>
<evidence type="ECO:0000313" key="3">
    <source>
        <dbReference type="Proteomes" id="UP000516412"/>
    </source>
</evidence>
<dbReference type="AlphaFoldDB" id="A0A7H1MDN3"/>
<dbReference type="EMBL" id="CP060414">
    <property type="protein sequence ID" value="QNT59748.1"/>
    <property type="molecule type" value="Genomic_DNA"/>
</dbReference>
<dbReference type="EMBL" id="CP060414">
    <property type="protein sequence ID" value="QNT59248.1"/>
    <property type="molecule type" value="Genomic_DNA"/>
</dbReference>
<organism evidence="2 3">
    <name type="scientific">Neisseria musculi</name>
    <dbReference type="NCBI Taxonomy" id="1815583"/>
    <lineage>
        <taxon>Bacteria</taxon>
        <taxon>Pseudomonadati</taxon>
        <taxon>Pseudomonadota</taxon>
        <taxon>Betaproteobacteria</taxon>
        <taxon>Neisseriales</taxon>
        <taxon>Neisseriaceae</taxon>
        <taxon>Neisseria</taxon>
    </lineage>
</organism>
<dbReference type="KEGG" id="nmus:H7A79_1991"/>